<name>A0A803L297_CHEQI</name>
<dbReference type="SUPFAM" id="SSF53335">
    <property type="entry name" value="S-adenosyl-L-methionine-dependent methyltransferases"/>
    <property type="match status" value="1"/>
</dbReference>
<dbReference type="PROSITE" id="PS51683">
    <property type="entry name" value="SAM_OMT_II"/>
    <property type="match status" value="1"/>
</dbReference>
<dbReference type="OMA" id="NETDACP"/>
<evidence type="ECO:0000259" key="5">
    <source>
        <dbReference type="Pfam" id="PF00891"/>
    </source>
</evidence>
<keyword evidence="3" id="KW-0949">S-adenosyl-L-methionine</keyword>
<evidence type="ECO:0000313" key="7">
    <source>
        <dbReference type="EnsemblPlants" id="AUR62005986-RA:cds"/>
    </source>
</evidence>
<dbReference type="AlphaFoldDB" id="A0A803L297"/>
<dbReference type="SUPFAM" id="SSF46785">
    <property type="entry name" value="Winged helix' DNA-binding domain"/>
    <property type="match status" value="1"/>
</dbReference>
<keyword evidence="1" id="KW-0489">Methyltransferase</keyword>
<dbReference type="InterPro" id="IPR016461">
    <property type="entry name" value="COMT-like"/>
</dbReference>
<dbReference type="Proteomes" id="UP000596660">
    <property type="component" value="Unplaced"/>
</dbReference>
<dbReference type="Pfam" id="PF08100">
    <property type="entry name" value="Dimerisation"/>
    <property type="match status" value="1"/>
</dbReference>
<reference evidence="7" key="1">
    <citation type="journal article" date="2017" name="Nature">
        <title>The genome of Chenopodium quinoa.</title>
        <authorList>
            <person name="Jarvis D.E."/>
            <person name="Ho Y.S."/>
            <person name="Lightfoot D.J."/>
            <person name="Schmoeckel S.M."/>
            <person name="Li B."/>
            <person name="Borm T.J.A."/>
            <person name="Ohyanagi H."/>
            <person name="Mineta K."/>
            <person name="Michell C.T."/>
            <person name="Saber N."/>
            <person name="Kharbatia N.M."/>
            <person name="Rupper R.R."/>
            <person name="Sharp A.R."/>
            <person name="Dally N."/>
            <person name="Boughton B.A."/>
            <person name="Woo Y.H."/>
            <person name="Gao G."/>
            <person name="Schijlen E.G.W.M."/>
            <person name="Guo X."/>
            <person name="Momin A.A."/>
            <person name="Negrao S."/>
            <person name="Al-Babili S."/>
            <person name="Gehring C."/>
            <person name="Roessner U."/>
            <person name="Jung C."/>
            <person name="Murphy K."/>
            <person name="Arold S.T."/>
            <person name="Gojobori T."/>
            <person name="van der Linden C.G."/>
            <person name="van Loo E.N."/>
            <person name="Jellen E.N."/>
            <person name="Maughan P.J."/>
            <person name="Tester M."/>
        </authorList>
    </citation>
    <scope>NUCLEOTIDE SEQUENCE [LARGE SCALE GENOMIC DNA]</scope>
    <source>
        <strain evidence="7">cv. PI 614886</strain>
    </source>
</reference>
<dbReference type="Gramene" id="AUR62005986-RA">
    <property type="protein sequence ID" value="AUR62005986-RA:cds"/>
    <property type="gene ID" value="AUR62005986"/>
</dbReference>
<evidence type="ECO:0000256" key="4">
    <source>
        <dbReference type="PIRSR" id="PIRSR005739-1"/>
    </source>
</evidence>
<dbReference type="RefSeq" id="XP_021762873.1">
    <property type="nucleotide sequence ID" value="XM_021907181.1"/>
</dbReference>
<keyword evidence="8" id="KW-1185">Reference proteome</keyword>
<dbReference type="Gene3D" id="1.10.10.10">
    <property type="entry name" value="Winged helix-like DNA-binding domain superfamily/Winged helix DNA-binding domain"/>
    <property type="match status" value="1"/>
</dbReference>
<accession>A0A803L297</accession>
<evidence type="ECO:0000259" key="6">
    <source>
        <dbReference type="Pfam" id="PF08100"/>
    </source>
</evidence>
<dbReference type="InterPro" id="IPR036390">
    <property type="entry name" value="WH_DNA-bd_sf"/>
</dbReference>
<dbReference type="GO" id="GO:0032259">
    <property type="term" value="P:methylation"/>
    <property type="evidence" value="ECO:0007669"/>
    <property type="project" value="UniProtKB-KW"/>
</dbReference>
<dbReference type="GO" id="GO:0046983">
    <property type="term" value="F:protein dimerization activity"/>
    <property type="evidence" value="ECO:0007669"/>
    <property type="project" value="InterPro"/>
</dbReference>
<organism evidence="7 8">
    <name type="scientific">Chenopodium quinoa</name>
    <name type="common">Quinoa</name>
    <dbReference type="NCBI Taxonomy" id="63459"/>
    <lineage>
        <taxon>Eukaryota</taxon>
        <taxon>Viridiplantae</taxon>
        <taxon>Streptophyta</taxon>
        <taxon>Embryophyta</taxon>
        <taxon>Tracheophyta</taxon>
        <taxon>Spermatophyta</taxon>
        <taxon>Magnoliopsida</taxon>
        <taxon>eudicotyledons</taxon>
        <taxon>Gunneridae</taxon>
        <taxon>Pentapetalae</taxon>
        <taxon>Caryophyllales</taxon>
        <taxon>Chenopodiaceae</taxon>
        <taxon>Chenopodioideae</taxon>
        <taxon>Atripliceae</taxon>
        <taxon>Chenopodium</taxon>
    </lineage>
</organism>
<dbReference type="InterPro" id="IPR001077">
    <property type="entry name" value="COMT_C"/>
</dbReference>
<gene>
    <name evidence="7" type="primary">LOC110727597</name>
</gene>
<dbReference type="InterPro" id="IPR029063">
    <property type="entry name" value="SAM-dependent_MTases_sf"/>
</dbReference>
<dbReference type="OrthoDB" id="543905at2759"/>
<keyword evidence="2" id="KW-0808">Transferase</keyword>
<dbReference type="EnsemblPlants" id="AUR62005986-RA">
    <property type="protein sequence ID" value="AUR62005986-RA:cds"/>
    <property type="gene ID" value="AUR62005986"/>
</dbReference>
<dbReference type="GeneID" id="110727597"/>
<evidence type="ECO:0000313" key="8">
    <source>
        <dbReference type="Proteomes" id="UP000596660"/>
    </source>
</evidence>
<dbReference type="PANTHER" id="PTHR11746">
    <property type="entry name" value="O-METHYLTRANSFERASE"/>
    <property type="match status" value="1"/>
</dbReference>
<dbReference type="InterPro" id="IPR012967">
    <property type="entry name" value="COMT_dimerisation"/>
</dbReference>
<feature type="active site" description="Proton acceptor" evidence="4">
    <location>
        <position position="275"/>
    </location>
</feature>
<sequence>MASNTANNVDPMNPFWSLGAAEEDEGFCLAASLVTASITFGVFKAVKDLKVFEVIKKSGPNAPLTAAEIVAKLPTENPGAAAAALGRMLDLLVGQSVLTATFVTLPDGTGQRCYGLAPACKFLTPDEDGISLAPKVSMYKAMIESSLFLKDAVVEGVEPFTKAHGMSYYEYFGEKAERREEFHEGMASHSILIMRKILRTYKGFEGISMLVDVGGGNGATLSMILSQYPNIKGINFDQLPVVANAPPYPGVEHVGGNIFVNIPKGDAIFLKWICHCFKDEACIMILKNCYDALPEDHGKVIICEGLRPDPQEITTSVEANSILQLDMVMMATTGGKERTEKEFEALAFAAGFQGFQVACSAYNAKVMELLKNN</sequence>
<feature type="domain" description="O-methyltransferase C-terminal" evidence="5">
    <location>
        <begin position="149"/>
        <end position="353"/>
    </location>
</feature>
<dbReference type="PIRSF" id="PIRSF005739">
    <property type="entry name" value="O-mtase"/>
    <property type="match status" value="1"/>
</dbReference>
<dbReference type="InterPro" id="IPR036388">
    <property type="entry name" value="WH-like_DNA-bd_sf"/>
</dbReference>
<protein>
    <submittedName>
        <fullName evidence="7">Uncharacterized protein</fullName>
    </submittedName>
</protein>
<evidence type="ECO:0000256" key="3">
    <source>
        <dbReference type="ARBA" id="ARBA00022691"/>
    </source>
</evidence>
<dbReference type="SMR" id="A0A803L297"/>
<dbReference type="GO" id="GO:0008171">
    <property type="term" value="F:O-methyltransferase activity"/>
    <property type="evidence" value="ECO:0007669"/>
    <property type="project" value="InterPro"/>
</dbReference>
<proteinExistence type="predicted"/>
<evidence type="ECO:0000256" key="2">
    <source>
        <dbReference type="ARBA" id="ARBA00022679"/>
    </source>
</evidence>
<feature type="domain" description="O-methyltransferase dimerisation" evidence="6">
    <location>
        <begin position="35"/>
        <end position="124"/>
    </location>
</feature>
<evidence type="ECO:0000256" key="1">
    <source>
        <dbReference type="ARBA" id="ARBA00022603"/>
    </source>
</evidence>
<dbReference type="Pfam" id="PF00891">
    <property type="entry name" value="Methyltransf_2"/>
    <property type="match status" value="1"/>
</dbReference>
<dbReference type="Gene3D" id="3.40.50.150">
    <property type="entry name" value="Vaccinia Virus protein VP39"/>
    <property type="match status" value="1"/>
</dbReference>
<reference evidence="7" key="2">
    <citation type="submission" date="2021-03" db="UniProtKB">
        <authorList>
            <consortium name="EnsemblPlants"/>
        </authorList>
    </citation>
    <scope>IDENTIFICATION</scope>
</reference>
<dbReference type="KEGG" id="cqi:110727597"/>
<dbReference type="FunFam" id="1.10.10.10:FF:000357">
    <property type="entry name" value="Caffeic acid 3-O-methyltransferase"/>
    <property type="match status" value="1"/>
</dbReference>